<accession>J9CEZ1</accession>
<protein>
    <recommendedName>
        <fullName evidence="1">Wadjet protein JetD C-terminal domain-containing protein</fullName>
    </recommendedName>
</protein>
<dbReference type="AlphaFoldDB" id="J9CEZ1"/>
<evidence type="ECO:0000259" key="1">
    <source>
        <dbReference type="Pfam" id="PF09983"/>
    </source>
</evidence>
<name>J9CEZ1_9ZZZZ</name>
<gene>
    <name evidence="2" type="ORF">EVA_13353</name>
</gene>
<feature type="domain" description="Wadjet protein JetD C-terminal" evidence="1">
    <location>
        <begin position="2"/>
        <end position="91"/>
    </location>
</feature>
<sequence length="99" mass="11840">MQQTPLYYWGDLDAQGFEILSQFRGYFPQTRSLFMDRTTFDRFFENDEGSVSHVAVALHLTPEEQAGYDLVKEHNWRLEQEKIPQRYVLERLPALLREE</sequence>
<reference evidence="2" key="1">
    <citation type="journal article" date="2012" name="PLoS ONE">
        <title>Gene sets for utilization of primary and secondary nutrition supplies in the distal gut of endangered iberian lynx.</title>
        <authorList>
            <person name="Alcaide M."/>
            <person name="Messina E."/>
            <person name="Richter M."/>
            <person name="Bargiela R."/>
            <person name="Peplies J."/>
            <person name="Huws S.A."/>
            <person name="Newbold C.J."/>
            <person name="Golyshin P.N."/>
            <person name="Simon M.A."/>
            <person name="Lopez G."/>
            <person name="Yakimov M.M."/>
            <person name="Ferrer M."/>
        </authorList>
    </citation>
    <scope>NUCLEOTIDE SEQUENCE</scope>
</reference>
<dbReference type="InterPro" id="IPR024534">
    <property type="entry name" value="JetD_C"/>
</dbReference>
<comment type="caution">
    <text evidence="2">The sequence shown here is derived from an EMBL/GenBank/DDBJ whole genome shotgun (WGS) entry which is preliminary data.</text>
</comment>
<proteinExistence type="predicted"/>
<organism evidence="2">
    <name type="scientific">gut metagenome</name>
    <dbReference type="NCBI Taxonomy" id="749906"/>
    <lineage>
        <taxon>unclassified sequences</taxon>
        <taxon>metagenomes</taxon>
        <taxon>organismal metagenomes</taxon>
    </lineage>
</organism>
<dbReference type="EMBL" id="AMCI01004215">
    <property type="protein sequence ID" value="EJW98535.1"/>
    <property type="molecule type" value="Genomic_DNA"/>
</dbReference>
<dbReference type="Pfam" id="PF09983">
    <property type="entry name" value="JetD_C"/>
    <property type="match status" value="1"/>
</dbReference>
<evidence type="ECO:0000313" key="2">
    <source>
        <dbReference type="EMBL" id="EJW98535.1"/>
    </source>
</evidence>